<keyword evidence="1" id="KW-0472">Membrane</keyword>
<evidence type="ECO:0000313" key="2">
    <source>
        <dbReference type="EMBL" id="GAI73450.1"/>
    </source>
</evidence>
<comment type="caution">
    <text evidence="2">The sequence shown here is derived from an EMBL/GenBank/DDBJ whole genome shotgun (WGS) entry which is preliminary data.</text>
</comment>
<protein>
    <submittedName>
        <fullName evidence="2">Uncharacterized protein</fullName>
    </submittedName>
</protein>
<gene>
    <name evidence="2" type="ORF">S12H4_23854</name>
</gene>
<keyword evidence="1" id="KW-1133">Transmembrane helix</keyword>
<reference evidence="2" key="1">
    <citation type="journal article" date="2014" name="Front. Microbiol.">
        <title>High frequency of phylogenetically diverse reductive dehalogenase-homologous genes in deep subseafloor sedimentary metagenomes.</title>
        <authorList>
            <person name="Kawai M."/>
            <person name="Futagami T."/>
            <person name="Toyoda A."/>
            <person name="Takaki Y."/>
            <person name="Nishi S."/>
            <person name="Hori S."/>
            <person name="Arai W."/>
            <person name="Tsubouchi T."/>
            <person name="Morono Y."/>
            <person name="Uchiyama I."/>
            <person name="Ito T."/>
            <person name="Fujiyama A."/>
            <person name="Inagaki F."/>
            <person name="Takami H."/>
        </authorList>
    </citation>
    <scope>NUCLEOTIDE SEQUENCE</scope>
    <source>
        <strain evidence="2">Expedition CK06-06</strain>
    </source>
</reference>
<evidence type="ECO:0000256" key="1">
    <source>
        <dbReference type="SAM" id="Phobius"/>
    </source>
</evidence>
<feature type="transmembrane region" description="Helical" evidence="1">
    <location>
        <begin position="72"/>
        <end position="91"/>
    </location>
</feature>
<feature type="transmembrane region" description="Helical" evidence="1">
    <location>
        <begin position="97"/>
        <end position="118"/>
    </location>
</feature>
<dbReference type="EMBL" id="BARW01012768">
    <property type="protein sequence ID" value="GAI73450.1"/>
    <property type="molecule type" value="Genomic_DNA"/>
</dbReference>
<proteinExistence type="predicted"/>
<organism evidence="2">
    <name type="scientific">marine sediment metagenome</name>
    <dbReference type="NCBI Taxonomy" id="412755"/>
    <lineage>
        <taxon>unclassified sequences</taxon>
        <taxon>metagenomes</taxon>
        <taxon>ecological metagenomes</taxon>
    </lineage>
</organism>
<dbReference type="AlphaFoldDB" id="X1SDH2"/>
<accession>X1SDH2</accession>
<name>X1SDH2_9ZZZZ</name>
<sequence length="126" mass="13905">MVNNQATAIDKKLHPNAEDKIREYTDDFATSLVLQSKMLAFREKADVVLSTHVDEALDVIAFRRQEAWAQGISKIVGGALFGAFIPGFLSALPTGDIRAIVIYTALGFVGMFLVFLGIRWQGRYVA</sequence>
<keyword evidence="1" id="KW-0812">Transmembrane</keyword>